<sequence>MSLDLRQLQQEEKRQRAAEAATRRLTEQPDAHERESVAGVLGPAEQSSIGEGESVDLARGHTEQQDTHERESEGVVLGLAEEPSTGEEKSAAEARRLAASQSINEIQLEALVDSQNGADNVIPTDDGIDQSNIPIEDMTDILRAAREEPGDEEYAKDLAARERAAIEAGREHLGQNGETVNGGIENFETQELATAENWGTVETAAMGGAAQGTAAGEESMRERAARAAAERAAQAAIQGATAPPAPTPQTAPQTSAAGEAAVRAATARAAAARVAAAGTVDAQAGTDRFRFKTAVEDEETIRTELNKVLSAAVAEKDKPFSGQP</sequence>
<proteinExistence type="predicted"/>
<evidence type="ECO:0000313" key="2">
    <source>
        <dbReference type="EMBL" id="KAK7584274.1"/>
    </source>
</evidence>
<feature type="compositionally biased region" description="Low complexity" evidence="1">
    <location>
        <begin position="250"/>
        <end position="267"/>
    </location>
</feature>
<feature type="compositionally biased region" description="Low complexity" evidence="1">
    <location>
        <begin position="230"/>
        <end position="242"/>
    </location>
</feature>
<dbReference type="EMBL" id="JBBCAQ010000032">
    <property type="protein sequence ID" value="KAK7584274.1"/>
    <property type="molecule type" value="Genomic_DNA"/>
</dbReference>
<dbReference type="Proteomes" id="UP001367676">
    <property type="component" value="Unassembled WGS sequence"/>
</dbReference>
<feature type="compositionally biased region" description="Basic and acidic residues" evidence="1">
    <location>
        <begin position="56"/>
        <end position="73"/>
    </location>
</feature>
<feature type="compositionally biased region" description="Basic and acidic residues" evidence="1">
    <location>
        <begin position="86"/>
        <end position="96"/>
    </location>
</feature>
<keyword evidence="3" id="KW-1185">Reference proteome</keyword>
<name>A0AAN9TFK0_9HEMI</name>
<feature type="region of interest" description="Disordered" evidence="1">
    <location>
        <begin position="1"/>
        <end position="96"/>
    </location>
</feature>
<feature type="compositionally biased region" description="Basic and acidic residues" evidence="1">
    <location>
        <begin position="9"/>
        <end position="36"/>
    </location>
</feature>
<dbReference type="AlphaFoldDB" id="A0AAN9TFK0"/>
<organism evidence="2 3">
    <name type="scientific">Parthenolecanium corni</name>
    <dbReference type="NCBI Taxonomy" id="536013"/>
    <lineage>
        <taxon>Eukaryota</taxon>
        <taxon>Metazoa</taxon>
        <taxon>Ecdysozoa</taxon>
        <taxon>Arthropoda</taxon>
        <taxon>Hexapoda</taxon>
        <taxon>Insecta</taxon>
        <taxon>Pterygota</taxon>
        <taxon>Neoptera</taxon>
        <taxon>Paraneoptera</taxon>
        <taxon>Hemiptera</taxon>
        <taxon>Sternorrhyncha</taxon>
        <taxon>Coccoidea</taxon>
        <taxon>Coccidae</taxon>
        <taxon>Parthenolecanium</taxon>
    </lineage>
</organism>
<feature type="compositionally biased region" description="Basic and acidic residues" evidence="1">
    <location>
        <begin position="218"/>
        <end position="229"/>
    </location>
</feature>
<reference evidence="2 3" key="1">
    <citation type="submission" date="2024-03" db="EMBL/GenBank/DDBJ databases">
        <title>Adaptation during the transition from Ophiocordyceps entomopathogen to insect associate is accompanied by gene loss and intensified selection.</title>
        <authorList>
            <person name="Ward C.M."/>
            <person name="Onetto C.A."/>
            <person name="Borneman A.R."/>
        </authorList>
    </citation>
    <scope>NUCLEOTIDE SEQUENCE [LARGE SCALE GENOMIC DNA]</scope>
    <source>
        <strain evidence="2">AWRI1</strain>
        <tissue evidence="2">Single Adult Female</tissue>
    </source>
</reference>
<accession>A0AAN9TFK0</accession>
<feature type="region of interest" description="Disordered" evidence="1">
    <location>
        <begin position="206"/>
        <end position="267"/>
    </location>
</feature>
<comment type="caution">
    <text evidence="2">The sequence shown here is derived from an EMBL/GenBank/DDBJ whole genome shotgun (WGS) entry which is preliminary data.</text>
</comment>
<feature type="compositionally biased region" description="Low complexity" evidence="1">
    <location>
        <begin position="206"/>
        <end position="217"/>
    </location>
</feature>
<evidence type="ECO:0000256" key="1">
    <source>
        <dbReference type="SAM" id="MobiDB-lite"/>
    </source>
</evidence>
<evidence type="ECO:0000313" key="3">
    <source>
        <dbReference type="Proteomes" id="UP001367676"/>
    </source>
</evidence>
<protein>
    <submittedName>
        <fullName evidence="2">Uncharacterized protein</fullName>
    </submittedName>
</protein>
<gene>
    <name evidence="2" type="ORF">V9T40_005237</name>
</gene>